<evidence type="ECO:0000313" key="1">
    <source>
        <dbReference type="EMBL" id="GAJ14653.1"/>
    </source>
</evidence>
<proteinExistence type="predicted"/>
<dbReference type="EMBL" id="BARW01028616">
    <property type="protein sequence ID" value="GAJ14653.1"/>
    <property type="molecule type" value="Genomic_DNA"/>
</dbReference>
<organism evidence="1">
    <name type="scientific">marine sediment metagenome</name>
    <dbReference type="NCBI Taxonomy" id="412755"/>
    <lineage>
        <taxon>unclassified sequences</taxon>
        <taxon>metagenomes</taxon>
        <taxon>ecological metagenomes</taxon>
    </lineage>
</organism>
<comment type="caution">
    <text evidence="1">The sequence shown here is derived from an EMBL/GenBank/DDBJ whole genome shotgun (WGS) entry which is preliminary data.</text>
</comment>
<sequence>MEKFIFSLVQRLKKNHEISLLLPKRHNICISDIKTYYVCEIFPNYNRENLSRLKLLLKDFLQFLSNMISMSIVLPCVLKKNKIQIVTAFQPSIYSTFVNFVGSLFKKRTYISLRGIEADVNFFYQLSMDLTFLFSKAVIINSKDLFNRYLKTTNIPRIFFSNKKVFYLPNGINIDYWKPDKTEEISKESDLIFVGNLTDKSQIKNKGIKFLYEAIKILRDNNNLNLKVLVIG</sequence>
<dbReference type="Gene3D" id="3.40.50.2000">
    <property type="entry name" value="Glycogen Phosphorylase B"/>
    <property type="match status" value="2"/>
</dbReference>
<gene>
    <name evidence="1" type="ORF">S12H4_46166</name>
</gene>
<feature type="non-terminal residue" evidence="1">
    <location>
        <position position="232"/>
    </location>
</feature>
<dbReference type="SUPFAM" id="SSF53756">
    <property type="entry name" value="UDP-Glycosyltransferase/glycogen phosphorylase"/>
    <property type="match status" value="1"/>
</dbReference>
<evidence type="ECO:0008006" key="2">
    <source>
        <dbReference type="Google" id="ProtNLM"/>
    </source>
</evidence>
<protein>
    <recommendedName>
        <fullName evidence="2">Glycosyltransferase subfamily 4-like N-terminal domain-containing protein</fullName>
    </recommendedName>
</protein>
<reference evidence="1" key="1">
    <citation type="journal article" date="2014" name="Front. Microbiol.">
        <title>High frequency of phylogenetically diverse reductive dehalogenase-homologous genes in deep subseafloor sedimentary metagenomes.</title>
        <authorList>
            <person name="Kawai M."/>
            <person name="Futagami T."/>
            <person name="Toyoda A."/>
            <person name="Takaki Y."/>
            <person name="Nishi S."/>
            <person name="Hori S."/>
            <person name="Arai W."/>
            <person name="Tsubouchi T."/>
            <person name="Morono Y."/>
            <person name="Uchiyama I."/>
            <person name="Ito T."/>
            <person name="Fujiyama A."/>
            <person name="Inagaki F."/>
            <person name="Takami H."/>
        </authorList>
    </citation>
    <scope>NUCLEOTIDE SEQUENCE</scope>
    <source>
        <strain evidence="1">Expedition CK06-06</strain>
    </source>
</reference>
<accession>X1UAU2</accession>
<name>X1UAU2_9ZZZZ</name>
<dbReference type="AlphaFoldDB" id="X1UAU2"/>